<name>A0A6P5SNP5_PRUAV</name>
<dbReference type="PANTHER" id="PTHR48475:SF1">
    <property type="entry name" value="RNASE H TYPE-1 DOMAIN-CONTAINING PROTEIN"/>
    <property type="match status" value="1"/>
</dbReference>
<evidence type="ECO:0000313" key="1">
    <source>
        <dbReference type="Proteomes" id="UP000515124"/>
    </source>
</evidence>
<dbReference type="GeneID" id="110757908"/>
<dbReference type="Gene3D" id="3.30.420.10">
    <property type="entry name" value="Ribonuclease H-like superfamily/Ribonuclease H"/>
    <property type="match status" value="1"/>
</dbReference>
<dbReference type="KEGG" id="pavi:110757908"/>
<dbReference type="Proteomes" id="UP000515124">
    <property type="component" value="Unplaced"/>
</dbReference>
<dbReference type="GO" id="GO:0003676">
    <property type="term" value="F:nucleic acid binding"/>
    <property type="evidence" value="ECO:0007669"/>
    <property type="project" value="InterPro"/>
</dbReference>
<proteinExistence type="predicted"/>
<dbReference type="PANTHER" id="PTHR48475">
    <property type="entry name" value="RIBONUCLEASE H"/>
    <property type="match status" value="1"/>
</dbReference>
<evidence type="ECO:0000313" key="2">
    <source>
        <dbReference type="RefSeq" id="XP_021815353.1"/>
    </source>
</evidence>
<sequence length="181" mass="20869">MIENNPREWHSLLSNTLWAYRTLRRSGTGTTPFALTYGHDAVLPLEISVRSLRVARHGEWSKDEYNQAMTQELDDLDEVRLDALDKLRAQKETVARAYDKRTKAKSFGVGDLVWKTILPIGSKDSRFGKWSLTWEGPFLIHQVLGKGAYKLSDRNGRAHDAPINGRFLKKYYPTAWEMMEK</sequence>
<dbReference type="AlphaFoldDB" id="A0A6P5SNP5"/>
<organism evidence="1 2">
    <name type="scientific">Prunus avium</name>
    <name type="common">Cherry</name>
    <name type="synonym">Cerasus avium</name>
    <dbReference type="NCBI Taxonomy" id="42229"/>
    <lineage>
        <taxon>Eukaryota</taxon>
        <taxon>Viridiplantae</taxon>
        <taxon>Streptophyta</taxon>
        <taxon>Embryophyta</taxon>
        <taxon>Tracheophyta</taxon>
        <taxon>Spermatophyta</taxon>
        <taxon>Magnoliopsida</taxon>
        <taxon>eudicotyledons</taxon>
        <taxon>Gunneridae</taxon>
        <taxon>Pentapetalae</taxon>
        <taxon>rosids</taxon>
        <taxon>fabids</taxon>
        <taxon>Rosales</taxon>
        <taxon>Rosaceae</taxon>
        <taxon>Amygdaloideae</taxon>
        <taxon>Amygdaleae</taxon>
        <taxon>Prunus</taxon>
    </lineage>
</organism>
<accession>A0A6P5SNP5</accession>
<gene>
    <name evidence="2" type="primary">LOC110757908</name>
</gene>
<dbReference type="InterPro" id="IPR036397">
    <property type="entry name" value="RNaseH_sf"/>
</dbReference>
<dbReference type="RefSeq" id="XP_021815353.1">
    <property type="nucleotide sequence ID" value="XM_021959661.1"/>
</dbReference>
<protein>
    <submittedName>
        <fullName evidence="2">Uncharacterized protein LOC110757908</fullName>
    </submittedName>
</protein>
<keyword evidence="1" id="KW-1185">Reference proteome</keyword>
<reference evidence="2" key="1">
    <citation type="submission" date="2025-08" db="UniProtKB">
        <authorList>
            <consortium name="RefSeq"/>
        </authorList>
    </citation>
    <scope>IDENTIFICATION</scope>
</reference>